<feature type="binding site" evidence="6">
    <location>
        <position position="137"/>
    </location>
    <ligand>
        <name>S-adenosyl-L-methionine</name>
        <dbReference type="ChEBI" id="CHEBI:59789"/>
    </ligand>
</feature>
<keyword evidence="4 6" id="KW-0808">Transferase</keyword>
<dbReference type="NCBIfam" id="TIGR00138">
    <property type="entry name" value="rsmG_gidB"/>
    <property type="match status" value="1"/>
</dbReference>
<comment type="caution">
    <text evidence="6">Lacks conserved residue(s) required for the propagation of feature annotation.</text>
</comment>
<proteinExistence type="inferred from homology"/>
<dbReference type="RefSeq" id="WP_092693193.1">
    <property type="nucleotide sequence ID" value="NZ_FOGU01000005.1"/>
</dbReference>
<dbReference type="EC" id="2.1.1.170" evidence="6"/>
<dbReference type="EMBL" id="FOGU01000005">
    <property type="protein sequence ID" value="SES08116.1"/>
    <property type="molecule type" value="Genomic_DNA"/>
</dbReference>
<dbReference type="PANTHER" id="PTHR31760">
    <property type="entry name" value="S-ADENOSYL-L-METHIONINE-DEPENDENT METHYLTRANSFERASES SUPERFAMILY PROTEIN"/>
    <property type="match status" value="1"/>
</dbReference>
<dbReference type="PANTHER" id="PTHR31760:SF0">
    <property type="entry name" value="S-ADENOSYL-L-METHIONINE-DEPENDENT METHYLTRANSFERASES SUPERFAMILY PROTEIN"/>
    <property type="match status" value="1"/>
</dbReference>
<feature type="binding site" evidence="6">
    <location>
        <position position="74"/>
    </location>
    <ligand>
        <name>S-adenosyl-L-methionine</name>
        <dbReference type="ChEBI" id="CHEBI:59789"/>
    </ligand>
</feature>
<sequence>MTLKSELSNVSRETMERLRLLEDLVAKWTPRINLISKRDRATIWDRHIADSAQIWQFSPEKPETWADFGSGGGFPGLVIGAFAADENPRLQLTLVESDQRKAAFLRQAVREMDIRCQVLAKRIEDVQPLAADVISARALASLPKLLEYLQLHGKENCVGIFPKGRRSNEEIEEARRDYRFKVTATPSITDEEAAILQISEVARA</sequence>
<dbReference type="OrthoDB" id="9808773at2"/>
<evidence type="ECO:0000256" key="4">
    <source>
        <dbReference type="ARBA" id="ARBA00022679"/>
    </source>
</evidence>
<comment type="function">
    <text evidence="6">Specifically methylates the N7 position of guanine in position 527 of 16S rRNA.</text>
</comment>
<accession>A0A1H9UF87</accession>
<dbReference type="GO" id="GO:0070043">
    <property type="term" value="F:rRNA (guanine-N7-)-methyltransferase activity"/>
    <property type="evidence" value="ECO:0007669"/>
    <property type="project" value="UniProtKB-UniRule"/>
</dbReference>
<gene>
    <name evidence="6" type="primary">rsmG</name>
    <name evidence="7" type="ORF">SAMN04490244_105247</name>
</gene>
<reference evidence="7 8" key="1">
    <citation type="submission" date="2016-10" db="EMBL/GenBank/DDBJ databases">
        <authorList>
            <person name="de Groot N.N."/>
        </authorList>
    </citation>
    <scope>NUCLEOTIDE SEQUENCE [LARGE SCALE GENOMIC DNA]</scope>
    <source>
        <strain evidence="7 8">DSM 23042</strain>
    </source>
</reference>
<comment type="subcellular location">
    <subcellularLocation>
        <location evidence="6">Cytoplasm</location>
    </subcellularLocation>
</comment>
<dbReference type="Gene3D" id="3.40.50.150">
    <property type="entry name" value="Vaccinia Virus protein VP39"/>
    <property type="match status" value="1"/>
</dbReference>
<evidence type="ECO:0000256" key="1">
    <source>
        <dbReference type="ARBA" id="ARBA00022490"/>
    </source>
</evidence>
<name>A0A1H9UF87_9RHOB</name>
<organism evidence="7 8">
    <name type="scientific">Tranquillimonas rosea</name>
    <dbReference type="NCBI Taxonomy" id="641238"/>
    <lineage>
        <taxon>Bacteria</taxon>
        <taxon>Pseudomonadati</taxon>
        <taxon>Pseudomonadota</taxon>
        <taxon>Alphaproteobacteria</taxon>
        <taxon>Rhodobacterales</taxon>
        <taxon>Roseobacteraceae</taxon>
        <taxon>Tranquillimonas</taxon>
    </lineage>
</organism>
<protein>
    <recommendedName>
        <fullName evidence="6">Ribosomal RNA small subunit methyltransferase G</fullName>
        <ecNumber evidence="6">2.1.1.170</ecNumber>
    </recommendedName>
    <alternativeName>
        <fullName evidence="6">16S rRNA 7-methylguanosine methyltransferase</fullName>
        <shortName evidence="6">16S rRNA m7G methyltransferase</shortName>
    </alternativeName>
</protein>
<feature type="binding site" evidence="6">
    <location>
        <position position="69"/>
    </location>
    <ligand>
        <name>S-adenosyl-L-methionine</name>
        <dbReference type="ChEBI" id="CHEBI:59789"/>
    </ligand>
</feature>
<comment type="catalytic activity">
    <reaction evidence="6">
        <text>guanosine(527) in 16S rRNA + S-adenosyl-L-methionine = N(7)-methylguanosine(527) in 16S rRNA + S-adenosyl-L-homocysteine</text>
        <dbReference type="Rhea" id="RHEA:42732"/>
        <dbReference type="Rhea" id="RHEA-COMP:10209"/>
        <dbReference type="Rhea" id="RHEA-COMP:10210"/>
        <dbReference type="ChEBI" id="CHEBI:57856"/>
        <dbReference type="ChEBI" id="CHEBI:59789"/>
        <dbReference type="ChEBI" id="CHEBI:74269"/>
        <dbReference type="ChEBI" id="CHEBI:74480"/>
        <dbReference type="EC" id="2.1.1.170"/>
    </reaction>
</comment>
<evidence type="ECO:0000256" key="2">
    <source>
        <dbReference type="ARBA" id="ARBA00022552"/>
    </source>
</evidence>
<keyword evidence="5 6" id="KW-0949">S-adenosyl-L-methionine</keyword>
<dbReference type="GO" id="GO:0005829">
    <property type="term" value="C:cytosol"/>
    <property type="evidence" value="ECO:0007669"/>
    <property type="project" value="TreeGrafter"/>
</dbReference>
<dbReference type="AlphaFoldDB" id="A0A1H9UF87"/>
<evidence type="ECO:0000256" key="6">
    <source>
        <dbReference type="HAMAP-Rule" id="MF_00074"/>
    </source>
</evidence>
<dbReference type="STRING" id="641238.SAMN04490244_105247"/>
<evidence type="ECO:0000256" key="3">
    <source>
        <dbReference type="ARBA" id="ARBA00022603"/>
    </source>
</evidence>
<dbReference type="Pfam" id="PF02527">
    <property type="entry name" value="GidB"/>
    <property type="match status" value="1"/>
</dbReference>
<evidence type="ECO:0000256" key="5">
    <source>
        <dbReference type="ARBA" id="ARBA00022691"/>
    </source>
</evidence>
<keyword evidence="3 6" id="KW-0489">Methyltransferase</keyword>
<feature type="binding site" evidence="6">
    <location>
        <begin position="123"/>
        <end position="124"/>
    </location>
    <ligand>
        <name>S-adenosyl-L-methionine</name>
        <dbReference type="ChEBI" id="CHEBI:59789"/>
    </ligand>
</feature>
<dbReference type="HAMAP" id="MF_00074">
    <property type="entry name" value="16SrRNA_methyltr_G"/>
    <property type="match status" value="1"/>
</dbReference>
<keyword evidence="2 6" id="KW-0698">rRNA processing</keyword>
<keyword evidence="1 6" id="KW-0963">Cytoplasm</keyword>
<dbReference type="InterPro" id="IPR029063">
    <property type="entry name" value="SAM-dependent_MTases_sf"/>
</dbReference>
<dbReference type="PIRSF" id="PIRSF003078">
    <property type="entry name" value="GidB"/>
    <property type="match status" value="1"/>
</dbReference>
<evidence type="ECO:0000313" key="7">
    <source>
        <dbReference type="EMBL" id="SES08116.1"/>
    </source>
</evidence>
<dbReference type="SUPFAM" id="SSF53335">
    <property type="entry name" value="S-adenosyl-L-methionine-dependent methyltransferases"/>
    <property type="match status" value="1"/>
</dbReference>
<evidence type="ECO:0000313" key="8">
    <source>
        <dbReference type="Proteomes" id="UP000198885"/>
    </source>
</evidence>
<dbReference type="Proteomes" id="UP000198885">
    <property type="component" value="Unassembled WGS sequence"/>
</dbReference>
<keyword evidence="8" id="KW-1185">Reference proteome</keyword>
<dbReference type="InterPro" id="IPR003682">
    <property type="entry name" value="rRNA_ssu_MeTfrase_G"/>
</dbReference>
<comment type="similarity">
    <text evidence="6">Belongs to the methyltransferase superfamily. RNA methyltransferase RsmG family.</text>
</comment>